<dbReference type="Gene3D" id="2.130.10.10">
    <property type="entry name" value="YVTN repeat-like/Quinoprotein amine dehydrogenase"/>
    <property type="match status" value="1"/>
</dbReference>
<dbReference type="Proteomes" id="UP000294862">
    <property type="component" value="Unassembled WGS sequence"/>
</dbReference>
<proteinExistence type="predicted"/>
<keyword evidence="4" id="KW-1185">Reference proteome</keyword>
<dbReference type="InterPro" id="IPR036116">
    <property type="entry name" value="FN3_sf"/>
</dbReference>
<dbReference type="RefSeq" id="WP_131999582.1">
    <property type="nucleotide sequence ID" value="NZ_SLWQ01000008.1"/>
</dbReference>
<evidence type="ECO:0000313" key="4">
    <source>
        <dbReference type="Proteomes" id="UP000294862"/>
    </source>
</evidence>
<dbReference type="EMBL" id="SLWQ01000008">
    <property type="protein sequence ID" value="TCO38350.1"/>
    <property type="molecule type" value="Genomic_DNA"/>
</dbReference>
<dbReference type="InterPro" id="IPR045474">
    <property type="entry name" value="GEVED"/>
</dbReference>
<feature type="domain" description="Fibronectin type-III" evidence="2">
    <location>
        <begin position="676"/>
        <end position="766"/>
    </location>
</feature>
<sequence length="1105" mass="115205">MRVCHRLRAFVGLAVLLSTAIPVLAHARIVTIEINQAKGVDTNVDYARLVEYGPWDDRNYALTQADLAYLPKEETEARDPLPAFFRVWIRKTAIAEGHPLPTSGPAQYPRSAVNTFLQRFEGIQIDGHIYRGINRIDGNRFEVFDEEELEEMGENWPRFVTGEVKITTPVGAEETAIAVNPVDTNFVIAGSNGPGSGQKMWRSTDGGATWSTAISLPGNTCCDATVGWSTDGQIAYTASLVNCGASCGVDFFRSLDKGATWTRSAGLVSSGSDKEYLHVDSYPGSPYKDNIYVSWHQANVQKFARSTDKGLTFSTPLTLDTAFKGIGSDITTDKQGNVYYFFPSTTGSNIRVVKSTDGGATFASSGVTVANTVASFDFPLPSMSTRNAFIYVAADTDLSNGPYGNSIYVAWPDTYNAESGTAANNHARVQVAYSRDGGATWNVTTPHPTSDGQTVDRYQQWLKVDDWGRVHVVYYDTRHSSNRTGVDLYYSVSLDGAQTWETPRRLTTVTSPKINTSMEWGDYNGMDMAMNDIIAIYTDNRAVNNGDVWGVGGFADAPEPDYRLGVPTTTQYACAGSAIDPVSVGVNSLAGYSGTVTLSLPGLDGSAFTGGLFAPNPVTPPTNGGTTSVLTLGTQPGAATGTYTVTVRGTDNQAPPVVKDVSFAVQIAAGQPGTPSPSLPANGATGTPRQPVFTWGADPVAVGYTIEIATDAAFTTIVDTGTPTAATYTPTNPLQPLTTYYWRVRSNSPCGNSTTSQVFSFTTGVTFPEPYCSVAFPNNVEPITHVLVAGIDKTTSPILNGTPALEDFTATVGNVAAGSTASIKVEGNTDGNFTTYISAYIDWNHNGTFDAGEGTNVGSITNSTGTDGKQAVGTITVPSGALSGATRMRVIKKYSSSVNYPGACNTDGYGQAEDYTITVGGDPAYTVGGTVGGLTGSGLVLSLNAGAQTVPVATNGAFTFPTGLANGAAYAVTVGTQPAGQTCSVANGSGTISGANVTNVTVTCAATPTYTIGGNVGGLTGSGLVLSLNAGAQTLPVAANGAFTFPTGLADGAAYAVTVGTQPAGQTCSVANGSGTVSAANVTDVGVACVDDVDDTIFADGFDEL</sequence>
<gene>
    <name evidence="3" type="ORF">EV148_108188</name>
</gene>
<dbReference type="InterPro" id="IPR036278">
    <property type="entry name" value="Sialidase_sf"/>
</dbReference>
<dbReference type="PROSITE" id="PS50853">
    <property type="entry name" value="FN3"/>
    <property type="match status" value="1"/>
</dbReference>
<feature type="chain" id="PRO_5020534784" description="Fibronectin type-III domain-containing protein" evidence="1">
    <location>
        <begin position="28"/>
        <end position="1105"/>
    </location>
</feature>
<dbReference type="InterPro" id="IPR003961">
    <property type="entry name" value="FN3_dom"/>
</dbReference>
<protein>
    <recommendedName>
        <fullName evidence="2">Fibronectin type-III domain-containing protein</fullName>
    </recommendedName>
</protein>
<comment type="caution">
    <text evidence="3">The sequence shown here is derived from an EMBL/GenBank/DDBJ whole genome shotgun (WGS) entry which is preliminary data.</text>
</comment>
<dbReference type="Gene3D" id="2.120.10.10">
    <property type="match status" value="1"/>
</dbReference>
<name>A0A4V2S1Y3_9GAMM</name>
<organism evidence="3 4">
    <name type="scientific">Dokdonella fugitiva</name>
    <dbReference type="NCBI Taxonomy" id="328517"/>
    <lineage>
        <taxon>Bacteria</taxon>
        <taxon>Pseudomonadati</taxon>
        <taxon>Pseudomonadota</taxon>
        <taxon>Gammaproteobacteria</taxon>
        <taxon>Lysobacterales</taxon>
        <taxon>Rhodanobacteraceae</taxon>
        <taxon>Dokdonella</taxon>
    </lineage>
</organism>
<evidence type="ECO:0000313" key="3">
    <source>
        <dbReference type="EMBL" id="TCO38350.1"/>
    </source>
</evidence>
<reference evidence="3 4" key="1">
    <citation type="journal article" date="2015" name="Stand. Genomic Sci.">
        <title>Genomic Encyclopedia of Bacterial and Archaeal Type Strains, Phase III: the genomes of soil and plant-associated and newly described type strains.</title>
        <authorList>
            <person name="Whitman W.B."/>
            <person name="Woyke T."/>
            <person name="Klenk H.P."/>
            <person name="Zhou Y."/>
            <person name="Lilburn T.G."/>
            <person name="Beck B.J."/>
            <person name="De Vos P."/>
            <person name="Vandamme P."/>
            <person name="Eisen J.A."/>
            <person name="Garrity G."/>
            <person name="Hugenholtz P."/>
            <person name="Kyrpides N.C."/>
        </authorList>
    </citation>
    <scope>NUCLEOTIDE SEQUENCE [LARGE SCALE GENOMIC DNA]</scope>
    <source>
        <strain evidence="3 4">A3</strain>
    </source>
</reference>
<dbReference type="SUPFAM" id="SSF49265">
    <property type="entry name" value="Fibronectin type III"/>
    <property type="match status" value="1"/>
</dbReference>
<dbReference type="CDD" id="cd15482">
    <property type="entry name" value="Sialidase_non-viral"/>
    <property type="match status" value="1"/>
</dbReference>
<dbReference type="Gene3D" id="2.60.40.10">
    <property type="entry name" value="Immunoglobulins"/>
    <property type="match status" value="1"/>
</dbReference>
<dbReference type="OrthoDB" id="41724at2"/>
<feature type="signal peptide" evidence="1">
    <location>
        <begin position="1"/>
        <end position="27"/>
    </location>
</feature>
<dbReference type="Pfam" id="PF20009">
    <property type="entry name" value="GEVED"/>
    <property type="match status" value="1"/>
</dbReference>
<accession>A0A4V2S1Y3</accession>
<dbReference type="InterPro" id="IPR015943">
    <property type="entry name" value="WD40/YVTN_repeat-like_dom_sf"/>
</dbReference>
<dbReference type="SUPFAM" id="SSF50939">
    <property type="entry name" value="Sialidases"/>
    <property type="match status" value="2"/>
</dbReference>
<dbReference type="AlphaFoldDB" id="A0A4V2S1Y3"/>
<evidence type="ECO:0000256" key="1">
    <source>
        <dbReference type="SAM" id="SignalP"/>
    </source>
</evidence>
<keyword evidence="1" id="KW-0732">Signal</keyword>
<evidence type="ECO:0000259" key="2">
    <source>
        <dbReference type="PROSITE" id="PS50853"/>
    </source>
</evidence>
<dbReference type="InterPro" id="IPR013783">
    <property type="entry name" value="Ig-like_fold"/>
</dbReference>